<evidence type="ECO:0000313" key="1">
    <source>
        <dbReference type="EMBL" id="EFO98287.1"/>
    </source>
</evidence>
<sequence length="60" mass="6738">MTKRQATGNMDDLEETNRIEKIVETYQTVAAIHAMNAMKGRKIHTAVCATVKVIQHQLAQ</sequence>
<proteinExistence type="predicted"/>
<dbReference type="Proteomes" id="UP000008281">
    <property type="component" value="Unassembled WGS sequence"/>
</dbReference>
<name>E3NHK8_CAERE</name>
<protein>
    <submittedName>
        <fullName evidence="1">Uncharacterized protein</fullName>
    </submittedName>
</protein>
<dbReference type="EMBL" id="DS268679">
    <property type="protein sequence ID" value="EFO98287.1"/>
    <property type="molecule type" value="Genomic_DNA"/>
</dbReference>
<keyword evidence="2" id="KW-1185">Reference proteome</keyword>
<dbReference type="AlphaFoldDB" id="E3NHK8"/>
<dbReference type="InParanoid" id="E3NHK8"/>
<evidence type="ECO:0000313" key="2">
    <source>
        <dbReference type="Proteomes" id="UP000008281"/>
    </source>
</evidence>
<accession>E3NHK8</accession>
<reference evidence="1" key="1">
    <citation type="submission" date="2007-07" db="EMBL/GenBank/DDBJ databases">
        <title>PCAP assembly of the Caenorhabditis remanei genome.</title>
        <authorList>
            <consortium name="The Caenorhabditis remanei Sequencing Consortium"/>
            <person name="Wilson R.K."/>
        </authorList>
    </citation>
    <scope>NUCLEOTIDE SEQUENCE [LARGE SCALE GENOMIC DNA]</scope>
    <source>
        <strain evidence="1">PB4641</strain>
    </source>
</reference>
<dbReference type="HOGENOM" id="CLU_2943935_0_0_1"/>
<organism evidence="2">
    <name type="scientific">Caenorhabditis remanei</name>
    <name type="common">Caenorhabditis vulgaris</name>
    <dbReference type="NCBI Taxonomy" id="31234"/>
    <lineage>
        <taxon>Eukaryota</taxon>
        <taxon>Metazoa</taxon>
        <taxon>Ecdysozoa</taxon>
        <taxon>Nematoda</taxon>
        <taxon>Chromadorea</taxon>
        <taxon>Rhabditida</taxon>
        <taxon>Rhabditina</taxon>
        <taxon>Rhabditomorpha</taxon>
        <taxon>Rhabditoidea</taxon>
        <taxon>Rhabditidae</taxon>
        <taxon>Peloderinae</taxon>
        <taxon>Caenorhabditis</taxon>
    </lineage>
</organism>
<gene>
    <name evidence="1" type="ORF">CRE_22127</name>
</gene>